<comment type="caution">
    <text evidence="2">The sequence shown here is derived from an EMBL/GenBank/DDBJ whole genome shotgun (WGS) entry which is preliminary data.</text>
</comment>
<evidence type="ECO:0000256" key="1">
    <source>
        <dbReference type="SAM" id="MobiDB-lite"/>
    </source>
</evidence>
<evidence type="ECO:0000313" key="3">
    <source>
        <dbReference type="Proteomes" id="UP000644699"/>
    </source>
</evidence>
<dbReference type="AlphaFoldDB" id="A0A916ZSA2"/>
<dbReference type="EMBL" id="BMIQ01000005">
    <property type="protein sequence ID" value="GGE11568.1"/>
    <property type="molecule type" value="Genomic_DNA"/>
</dbReference>
<name>A0A916ZSA2_9HYPH</name>
<accession>A0A916ZSA2</accession>
<proteinExistence type="predicted"/>
<organism evidence="2 3">
    <name type="scientific">Aureimonas endophytica</name>
    <dbReference type="NCBI Taxonomy" id="2027858"/>
    <lineage>
        <taxon>Bacteria</taxon>
        <taxon>Pseudomonadati</taxon>
        <taxon>Pseudomonadota</taxon>
        <taxon>Alphaproteobacteria</taxon>
        <taxon>Hyphomicrobiales</taxon>
        <taxon>Aurantimonadaceae</taxon>
        <taxon>Aureimonas</taxon>
    </lineage>
</organism>
<sequence>MPSETKIEKAERRLQEAEANVERHEERLAELEKGGNPAATEAGHSILRGFRDMARVMKLRLSELRHRRDGTRR</sequence>
<keyword evidence="3" id="KW-1185">Reference proteome</keyword>
<feature type="compositionally biased region" description="Basic and acidic residues" evidence="1">
    <location>
        <begin position="1"/>
        <end position="33"/>
    </location>
</feature>
<dbReference type="Proteomes" id="UP000644699">
    <property type="component" value="Unassembled WGS sequence"/>
</dbReference>
<gene>
    <name evidence="2" type="ORF">GCM10011390_33370</name>
</gene>
<reference evidence="2" key="1">
    <citation type="journal article" date="2014" name="Int. J. Syst. Evol. Microbiol.">
        <title>Complete genome sequence of Corynebacterium casei LMG S-19264T (=DSM 44701T), isolated from a smear-ripened cheese.</title>
        <authorList>
            <consortium name="US DOE Joint Genome Institute (JGI-PGF)"/>
            <person name="Walter F."/>
            <person name="Albersmeier A."/>
            <person name="Kalinowski J."/>
            <person name="Ruckert C."/>
        </authorList>
    </citation>
    <scope>NUCLEOTIDE SEQUENCE</scope>
    <source>
        <strain evidence="2">CGMCC 1.15367</strain>
    </source>
</reference>
<feature type="region of interest" description="Disordered" evidence="1">
    <location>
        <begin position="1"/>
        <end position="42"/>
    </location>
</feature>
<reference evidence="2" key="2">
    <citation type="submission" date="2020-09" db="EMBL/GenBank/DDBJ databases">
        <authorList>
            <person name="Sun Q."/>
            <person name="Zhou Y."/>
        </authorList>
    </citation>
    <scope>NUCLEOTIDE SEQUENCE</scope>
    <source>
        <strain evidence="2">CGMCC 1.15367</strain>
    </source>
</reference>
<dbReference type="RefSeq" id="WP_188910479.1">
    <property type="nucleotide sequence ID" value="NZ_BMIQ01000005.1"/>
</dbReference>
<evidence type="ECO:0000313" key="2">
    <source>
        <dbReference type="EMBL" id="GGE11568.1"/>
    </source>
</evidence>
<protein>
    <submittedName>
        <fullName evidence="2">Uncharacterized protein</fullName>
    </submittedName>
</protein>